<dbReference type="EMBL" id="JAHKSW010000021">
    <property type="protein sequence ID" value="KAG7319251.1"/>
    <property type="molecule type" value="Genomic_DNA"/>
</dbReference>
<comment type="caution">
    <text evidence="2">The sequence shown here is derived from an EMBL/GenBank/DDBJ whole genome shotgun (WGS) entry which is preliminary data.</text>
</comment>
<sequence>MSRGASYRHQRPALCHVTFSSSVNVVDYFLRDQNWLPGIGAPSISAECRAQGRPGRTGSWDISRAEPAPEQVMERPSDSRYSTPSSAVTPKEPPTETFMQARDRKLSQRAEKIF</sequence>
<feature type="compositionally biased region" description="Polar residues" evidence="1">
    <location>
        <begin position="79"/>
        <end position="88"/>
    </location>
</feature>
<evidence type="ECO:0000313" key="3">
    <source>
        <dbReference type="Proteomes" id="UP000824219"/>
    </source>
</evidence>
<organism evidence="2 3">
    <name type="scientific">Hemibagrus wyckioides</name>
    <dbReference type="NCBI Taxonomy" id="337641"/>
    <lineage>
        <taxon>Eukaryota</taxon>
        <taxon>Metazoa</taxon>
        <taxon>Chordata</taxon>
        <taxon>Craniata</taxon>
        <taxon>Vertebrata</taxon>
        <taxon>Euteleostomi</taxon>
        <taxon>Actinopterygii</taxon>
        <taxon>Neopterygii</taxon>
        <taxon>Teleostei</taxon>
        <taxon>Ostariophysi</taxon>
        <taxon>Siluriformes</taxon>
        <taxon>Bagridae</taxon>
        <taxon>Hemibagrus</taxon>
    </lineage>
</organism>
<gene>
    <name evidence="2" type="ORF">KOW79_017725</name>
</gene>
<evidence type="ECO:0000256" key="1">
    <source>
        <dbReference type="SAM" id="MobiDB-lite"/>
    </source>
</evidence>
<dbReference type="AlphaFoldDB" id="A0A9D3SCC0"/>
<proteinExistence type="predicted"/>
<accession>A0A9D3SCC0</accession>
<protein>
    <submittedName>
        <fullName evidence="2">Uncharacterized protein</fullName>
    </submittedName>
</protein>
<evidence type="ECO:0000313" key="2">
    <source>
        <dbReference type="EMBL" id="KAG7319251.1"/>
    </source>
</evidence>
<reference evidence="2 3" key="1">
    <citation type="submission" date="2021-06" db="EMBL/GenBank/DDBJ databases">
        <title>Chromosome-level genome assembly of the red-tail catfish (Hemibagrus wyckioides).</title>
        <authorList>
            <person name="Shao F."/>
        </authorList>
    </citation>
    <scope>NUCLEOTIDE SEQUENCE [LARGE SCALE GENOMIC DNA]</scope>
    <source>
        <strain evidence="2">EC202008001</strain>
        <tissue evidence="2">Blood</tissue>
    </source>
</reference>
<name>A0A9D3SCC0_9TELE</name>
<keyword evidence="3" id="KW-1185">Reference proteome</keyword>
<feature type="region of interest" description="Disordered" evidence="1">
    <location>
        <begin position="48"/>
        <end position="114"/>
    </location>
</feature>
<feature type="compositionally biased region" description="Basic and acidic residues" evidence="1">
    <location>
        <begin position="101"/>
        <end position="114"/>
    </location>
</feature>
<dbReference type="Proteomes" id="UP000824219">
    <property type="component" value="Linkage Group LG21"/>
</dbReference>